<evidence type="ECO:0000313" key="4">
    <source>
        <dbReference type="Proteomes" id="UP001501736"/>
    </source>
</evidence>
<keyword evidence="2" id="KW-0472">Membrane</keyword>
<keyword evidence="2" id="KW-0812">Transmembrane</keyword>
<gene>
    <name evidence="3" type="ORF">GCM10020260_04820</name>
</gene>
<protein>
    <recommendedName>
        <fullName evidence="5">Tetratricopeptide repeat protein</fullName>
    </recommendedName>
</protein>
<sequence length="153" mass="16909">MRGKLFAGAVIALLLIFLSGAAVSGVRFLTVDDLVARLIGVGTLLLVAVGAWVLARELWFGYRSEQLGRELDAEGGLPEDTVDRSPGGRPDREQADAQFARLASEAEENPDDWRSWFRLSIGYDVASDRSRARKTMHRAIKMHSAERRAARRG</sequence>
<evidence type="ECO:0000256" key="1">
    <source>
        <dbReference type="SAM" id="MobiDB-lite"/>
    </source>
</evidence>
<dbReference type="Proteomes" id="UP001501736">
    <property type="component" value="Unassembled WGS sequence"/>
</dbReference>
<proteinExistence type="predicted"/>
<comment type="caution">
    <text evidence="3">The sequence shown here is derived from an EMBL/GenBank/DDBJ whole genome shotgun (WGS) entry which is preliminary data.</text>
</comment>
<dbReference type="EMBL" id="BAAAYG010000002">
    <property type="protein sequence ID" value="GAA3280477.1"/>
    <property type="molecule type" value="Genomic_DNA"/>
</dbReference>
<dbReference type="RefSeq" id="WP_344717757.1">
    <property type="nucleotide sequence ID" value="NZ_BAAAYG010000002.1"/>
</dbReference>
<reference evidence="4" key="1">
    <citation type="journal article" date="2019" name="Int. J. Syst. Evol. Microbiol.">
        <title>The Global Catalogue of Microorganisms (GCM) 10K type strain sequencing project: providing services to taxonomists for standard genome sequencing and annotation.</title>
        <authorList>
            <consortium name="The Broad Institute Genomics Platform"/>
            <consortium name="The Broad Institute Genome Sequencing Center for Infectious Disease"/>
            <person name="Wu L."/>
            <person name="Ma J."/>
        </authorList>
    </citation>
    <scope>NUCLEOTIDE SEQUENCE [LARGE SCALE GENOMIC DNA]</scope>
    <source>
        <strain evidence="4">JCM 11483</strain>
    </source>
</reference>
<evidence type="ECO:0008006" key="5">
    <source>
        <dbReference type="Google" id="ProtNLM"/>
    </source>
</evidence>
<feature type="region of interest" description="Disordered" evidence="1">
    <location>
        <begin position="71"/>
        <end position="95"/>
    </location>
</feature>
<evidence type="ECO:0000256" key="2">
    <source>
        <dbReference type="SAM" id="Phobius"/>
    </source>
</evidence>
<name>A0ABP6R804_9MICC</name>
<accession>A0ABP6R804</accession>
<feature type="transmembrane region" description="Helical" evidence="2">
    <location>
        <begin position="34"/>
        <end position="55"/>
    </location>
</feature>
<keyword evidence="4" id="KW-1185">Reference proteome</keyword>
<keyword evidence="2" id="KW-1133">Transmembrane helix</keyword>
<evidence type="ECO:0000313" key="3">
    <source>
        <dbReference type="EMBL" id="GAA3280477.1"/>
    </source>
</evidence>
<organism evidence="3 4">
    <name type="scientific">Nesterenkonia halobia</name>
    <dbReference type="NCBI Taxonomy" id="37922"/>
    <lineage>
        <taxon>Bacteria</taxon>
        <taxon>Bacillati</taxon>
        <taxon>Actinomycetota</taxon>
        <taxon>Actinomycetes</taxon>
        <taxon>Micrococcales</taxon>
        <taxon>Micrococcaceae</taxon>
        <taxon>Nesterenkonia</taxon>
    </lineage>
</organism>